<proteinExistence type="predicted"/>
<gene>
    <name evidence="2" type="ORF">DWQ67_03220</name>
</gene>
<keyword evidence="1" id="KW-0812">Transmembrane</keyword>
<dbReference type="AlphaFoldDB" id="A0A496PMT5"/>
<feature type="transmembrane region" description="Helical" evidence="1">
    <location>
        <begin position="46"/>
        <end position="64"/>
    </location>
</feature>
<dbReference type="EMBL" id="QQXL01000001">
    <property type="protein sequence ID" value="RKW71853.1"/>
    <property type="molecule type" value="Genomic_DNA"/>
</dbReference>
<dbReference type="RefSeq" id="WP_121484115.1">
    <property type="nucleotide sequence ID" value="NZ_QQXL01000001.1"/>
</dbReference>
<feature type="transmembrane region" description="Helical" evidence="1">
    <location>
        <begin position="20"/>
        <end position="40"/>
    </location>
</feature>
<organism evidence="2 3">
    <name type="scientific">Galactobacter caseinivorans</name>
    <dbReference type="NCBI Taxonomy" id="2676123"/>
    <lineage>
        <taxon>Bacteria</taxon>
        <taxon>Bacillati</taxon>
        <taxon>Actinomycetota</taxon>
        <taxon>Actinomycetes</taxon>
        <taxon>Micrococcales</taxon>
        <taxon>Micrococcaceae</taxon>
        <taxon>Galactobacter</taxon>
    </lineage>
</organism>
<comment type="caution">
    <text evidence="2">The sequence shown here is derived from an EMBL/GenBank/DDBJ whole genome shotgun (WGS) entry which is preliminary data.</text>
</comment>
<accession>A0A496PMT5</accession>
<dbReference type="Proteomes" id="UP000273119">
    <property type="component" value="Unassembled WGS sequence"/>
</dbReference>
<name>A0A496PMT5_9MICC</name>
<evidence type="ECO:0000313" key="3">
    <source>
        <dbReference type="Proteomes" id="UP000273119"/>
    </source>
</evidence>
<evidence type="ECO:0000313" key="2">
    <source>
        <dbReference type="EMBL" id="RKW71853.1"/>
    </source>
</evidence>
<keyword evidence="1" id="KW-0472">Membrane</keyword>
<keyword evidence="1" id="KW-1133">Transmembrane helix</keyword>
<sequence length="80" mass="8622">MNQQPASRAEEAAARPVREYITYVIAGAITFGLVGLILGLVLRQNWIVFVGLALGAVSGLYLAWRHQVDLNGPGKNSNQS</sequence>
<keyword evidence="3" id="KW-1185">Reference proteome</keyword>
<reference evidence="2 3" key="1">
    <citation type="submission" date="2018-07" db="EMBL/GenBank/DDBJ databases">
        <title>Arthrobacter sp. nov., isolated from raw cow's milk with high bacterial count.</title>
        <authorList>
            <person name="Hahne J."/>
            <person name="Isele D."/>
            <person name="Lipski A."/>
        </authorList>
    </citation>
    <scope>NUCLEOTIDE SEQUENCE [LARGE SCALE GENOMIC DNA]</scope>
    <source>
        <strain evidence="2 3">JZ R-183</strain>
    </source>
</reference>
<protein>
    <submittedName>
        <fullName evidence="2">Uncharacterized protein</fullName>
    </submittedName>
</protein>
<evidence type="ECO:0000256" key="1">
    <source>
        <dbReference type="SAM" id="Phobius"/>
    </source>
</evidence>